<dbReference type="AlphaFoldDB" id="A0A495JQR7"/>
<dbReference type="Proteomes" id="UP000277671">
    <property type="component" value="Unassembled WGS sequence"/>
</dbReference>
<gene>
    <name evidence="2" type="ORF">BDK92_5572</name>
</gene>
<dbReference type="EMBL" id="RBKT01000001">
    <property type="protein sequence ID" value="RKR91181.1"/>
    <property type="molecule type" value="Genomic_DNA"/>
</dbReference>
<dbReference type="OrthoDB" id="5183396at2"/>
<dbReference type="PANTHER" id="PTHR35585:SF1">
    <property type="entry name" value="HHE DOMAIN PROTEIN (AFU_ORTHOLOGUE AFUA_4G00730)"/>
    <property type="match status" value="1"/>
</dbReference>
<sequence length="149" mass="16792">MNDAVSLIQQDHRVLEKLLHQLRDPAVDRVAVVEEVRARLAAHRRAAEQVYPLLAGNDRAADRMPDLATAEERLEALRASDPTSDRFEGALREFSEAVAQHIQTEETEVLPEFAIDDDPKMLERAGAAFDDHRVDELRVYGIDDRAPGR</sequence>
<accession>A0A495JQR7</accession>
<dbReference type="RefSeq" id="WP_121159320.1">
    <property type="nucleotide sequence ID" value="NZ_RBKT01000001.1"/>
</dbReference>
<dbReference type="PANTHER" id="PTHR35585">
    <property type="entry name" value="HHE DOMAIN PROTEIN (AFU_ORTHOLOGUE AFUA_4G00730)"/>
    <property type="match status" value="1"/>
</dbReference>
<organism evidence="2 3">
    <name type="scientific">Micromonospora pisi</name>
    <dbReference type="NCBI Taxonomy" id="589240"/>
    <lineage>
        <taxon>Bacteria</taxon>
        <taxon>Bacillati</taxon>
        <taxon>Actinomycetota</taxon>
        <taxon>Actinomycetes</taxon>
        <taxon>Micromonosporales</taxon>
        <taxon>Micromonosporaceae</taxon>
        <taxon>Micromonospora</taxon>
    </lineage>
</organism>
<protein>
    <submittedName>
        <fullName evidence="2">Hemerythrin HHE cation binding domain-containing protein</fullName>
    </submittedName>
</protein>
<evidence type="ECO:0000313" key="3">
    <source>
        <dbReference type="Proteomes" id="UP000277671"/>
    </source>
</evidence>
<dbReference type="InterPro" id="IPR012312">
    <property type="entry name" value="Hemerythrin-like"/>
</dbReference>
<feature type="domain" description="Hemerythrin-like" evidence="1">
    <location>
        <begin position="4"/>
        <end position="112"/>
    </location>
</feature>
<comment type="caution">
    <text evidence="2">The sequence shown here is derived from an EMBL/GenBank/DDBJ whole genome shotgun (WGS) entry which is preliminary data.</text>
</comment>
<evidence type="ECO:0000259" key="1">
    <source>
        <dbReference type="Pfam" id="PF01814"/>
    </source>
</evidence>
<dbReference type="Pfam" id="PF01814">
    <property type="entry name" value="Hemerythrin"/>
    <property type="match status" value="1"/>
</dbReference>
<name>A0A495JQR7_9ACTN</name>
<evidence type="ECO:0000313" key="2">
    <source>
        <dbReference type="EMBL" id="RKR91181.1"/>
    </source>
</evidence>
<proteinExistence type="predicted"/>
<reference evidence="2 3" key="1">
    <citation type="submission" date="2018-10" db="EMBL/GenBank/DDBJ databases">
        <title>Sequencing the genomes of 1000 actinobacteria strains.</title>
        <authorList>
            <person name="Klenk H.-P."/>
        </authorList>
    </citation>
    <scope>NUCLEOTIDE SEQUENCE [LARGE SCALE GENOMIC DNA]</scope>
    <source>
        <strain evidence="2 3">DSM 45175</strain>
    </source>
</reference>
<keyword evidence="3" id="KW-1185">Reference proteome</keyword>